<dbReference type="EMBL" id="MKHE01000007">
    <property type="protein sequence ID" value="OWK13167.1"/>
    <property type="molecule type" value="Genomic_DNA"/>
</dbReference>
<dbReference type="AlphaFoldDB" id="A0A212D4I4"/>
<dbReference type="Pfam" id="PF15469">
    <property type="entry name" value="Sec5"/>
    <property type="match status" value="1"/>
</dbReference>
<organism evidence="3 4">
    <name type="scientific">Cervus elaphus hippelaphus</name>
    <name type="common">European red deer</name>
    <dbReference type="NCBI Taxonomy" id="46360"/>
    <lineage>
        <taxon>Eukaryota</taxon>
        <taxon>Metazoa</taxon>
        <taxon>Chordata</taxon>
        <taxon>Craniata</taxon>
        <taxon>Vertebrata</taxon>
        <taxon>Euteleostomi</taxon>
        <taxon>Mammalia</taxon>
        <taxon>Eutheria</taxon>
        <taxon>Laurasiatheria</taxon>
        <taxon>Artiodactyla</taxon>
        <taxon>Ruminantia</taxon>
        <taxon>Pecora</taxon>
        <taxon>Cervidae</taxon>
        <taxon>Cervinae</taxon>
        <taxon>Cervus</taxon>
    </lineage>
</organism>
<dbReference type="Proteomes" id="UP000242450">
    <property type="component" value="Chromosome 7"/>
</dbReference>
<evidence type="ECO:0000259" key="2">
    <source>
        <dbReference type="Pfam" id="PF15469"/>
    </source>
</evidence>
<protein>
    <submittedName>
        <fullName evidence="3">EXOC2</fullName>
    </submittedName>
</protein>
<gene>
    <name evidence="3" type="ORF">Celaphus_00014659</name>
</gene>
<name>A0A212D4I4_CEREH</name>
<keyword evidence="4" id="KW-1185">Reference proteome</keyword>
<accession>A0A212D4I4</accession>
<sequence>MTGPALRFPGLLAAPLPSCVVVGTALCLKRFSLLTQKYINAVTFFSPLAWRCRTPHRVAFVEKLTKLVLSQLPNFWKLWISYVNGSLFSETAEKSGHIERSKNVRQRQNDFKADSPQLIQSSLMSFNAVLLVC</sequence>
<proteinExistence type="predicted"/>
<evidence type="ECO:0000313" key="3">
    <source>
        <dbReference type="EMBL" id="OWK13167.1"/>
    </source>
</evidence>
<evidence type="ECO:0000256" key="1">
    <source>
        <dbReference type="ARBA" id="ARBA00022448"/>
    </source>
</evidence>
<comment type="caution">
    <text evidence="3">The sequence shown here is derived from an EMBL/GenBank/DDBJ whole genome shotgun (WGS) entry which is preliminary data.</text>
</comment>
<dbReference type="OrthoDB" id="26242at2759"/>
<dbReference type="InterPro" id="IPR039481">
    <property type="entry name" value="EXOC2/Sec5_N_dom"/>
</dbReference>
<reference evidence="3 4" key="1">
    <citation type="journal article" date="2018" name="Mol. Genet. Genomics">
        <title>The red deer Cervus elaphus genome CerEla1.0: sequencing, annotating, genes, and chromosomes.</title>
        <authorList>
            <person name="Bana N.A."/>
            <person name="Nyiri A."/>
            <person name="Nagy J."/>
            <person name="Frank K."/>
            <person name="Nagy T."/>
            <person name="Steger V."/>
            <person name="Schiller M."/>
            <person name="Lakatos P."/>
            <person name="Sugar L."/>
            <person name="Horn P."/>
            <person name="Barta E."/>
            <person name="Orosz L."/>
        </authorList>
    </citation>
    <scope>NUCLEOTIDE SEQUENCE [LARGE SCALE GENOMIC DNA]</scope>
    <source>
        <strain evidence="3">Hungarian</strain>
    </source>
</reference>
<keyword evidence="1" id="KW-0813">Transport</keyword>
<evidence type="ECO:0000313" key="4">
    <source>
        <dbReference type="Proteomes" id="UP000242450"/>
    </source>
</evidence>
<feature type="domain" description="Exocyst complex component EXOC2/Sec5 N-terminal" evidence="2">
    <location>
        <begin position="53"/>
        <end position="113"/>
    </location>
</feature>